<sequence>MSLWTEYIGATQHECAVEEQHKQTRSTAVDESLLGPHLSSQDRRIAFQLPGKAEMLFAVSHPPDVDSRYGPDLMKRRSEKSPSGNAVLHTFQARTPASTMFPATGTDGCTPQYVSDHTMPSLKSLDRFSAHDSSPTGNYVCN</sequence>
<dbReference type="KEGG" id="ffu:CLAFUR5_02116"/>
<gene>
    <name evidence="2" type="ORF">CLAFUR5_02116</name>
</gene>
<evidence type="ECO:0000256" key="1">
    <source>
        <dbReference type="SAM" id="MobiDB-lite"/>
    </source>
</evidence>
<dbReference type="GeneID" id="71981994"/>
<reference evidence="2" key="2">
    <citation type="journal article" date="2022" name="Microb. Genom.">
        <title>A chromosome-scale genome assembly of the tomato pathogen Cladosporium fulvum reveals a compartmentalized genome architecture and the presence of a dispensable chromosome.</title>
        <authorList>
            <person name="Zaccaron A.Z."/>
            <person name="Chen L.H."/>
            <person name="Samaras A."/>
            <person name="Stergiopoulos I."/>
        </authorList>
    </citation>
    <scope>NUCLEOTIDE SEQUENCE</scope>
    <source>
        <strain evidence="2">Race5_Kim</strain>
    </source>
</reference>
<reference evidence="2" key="1">
    <citation type="submission" date="2021-12" db="EMBL/GenBank/DDBJ databases">
        <authorList>
            <person name="Zaccaron A."/>
            <person name="Stergiopoulos I."/>
        </authorList>
    </citation>
    <scope>NUCLEOTIDE SEQUENCE</scope>
    <source>
        <strain evidence="2">Race5_Kim</strain>
    </source>
</reference>
<feature type="region of interest" description="Disordered" evidence="1">
    <location>
        <begin position="61"/>
        <end position="86"/>
    </location>
</feature>
<evidence type="ECO:0000313" key="3">
    <source>
        <dbReference type="Proteomes" id="UP000756132"/>
    </source>
</evidence>
<dbReference type="RefSeq" id="XP_047755251.1">
    <property type="nucleotide sequence ID" value="XM_047901264.1"/>
</dbReference>
<evidence type="ECO:0000313" key="2">
    <source>
        <dbReference type="EMBL" id="UJO10885.1"/>
    </source>
</evidence>
<protein>
    <submittedName>
        <fullName evidence="2">Uncharacterized protein</fullName>
    </submittedName>
</protein>
<proteinExistence type="predicted"/>
<dbReference type="AlphaFoldDB" id="A0A9Q8L4T7"/>
<dbReference type="EMBL" id="CP090163">
    <property type="protein sequence ID" value="UJO10885.1"/>
    <property type="molecule type" value="Genomic_DNA"/>
</dbReference>
<keyword evidence="3" id="KW-1185">Reference proteome</keyword>
<organism evidence="2 3">
    <name type="scientific">Passalora fulva</name>
    <name type="common">Tomato leaf mold</name>
    <name type="synonym">Cladosporium fulvum</name>
    <dbReference type="NCBI Taxonomy" id="5499"/>
    <lineage>
        <taxon>Eukaryota</taxon>
        <taxon>Fungi</taxon>
        <taxon>Dikarya</taxon>
        <taxon>Ascomycota</taxon>
        <taxon>Pezizomycotina</taxon>
        <taxon>Dothideomycetes</taxon>
        <taxon>Dothideomycetidae</taxon>
        <taxon>Mycosphaerellales</taxon>
        <taxon>Mycosphaerellaceae</taxon>
        <taxon>Fulvia</taxon>
    </lineage>
</organism>
<accession>A0A9Q8L4T7</accession>
<feature type="compositionally biased region" description="Basic and acidic residues" evidence="1">
    <location>
        <begin position="63"/>
        <end position="80"/>
    </location>
</feature>
<dbReference type="Proteomes" id="UP000756132">
    <property type="component" value="Chromosome 1"/>
</dbReference>
<name>A0A9Q8L4T7_PASFU</name>